<dbReference type="EMBL" id="JBHSOW010000058">
    <property type="protein sequence ID" value="MFC5650593.1"/>
    <property type="molecule type" value="Genomic_DNA"/>
</dbReference>
<evidence type="ECO:0000256" key="4">
    <source>
        <dbReference type="RuleBase" id="RU361187"/>
    </source>
</evidence>
<sequence length="250" mass="29201">MKSQELSRIQNPILRGFNPDPSIVRVGDDYYVATSTFQWFPGVQIHHSRDLIHWQLITRSLDRQSQLKHRSAVDDFDGEKLDLQWQSLRQPFSEDWLSVSERPSYLRLKGMESPNSRFRHSLIGRRQQAFHCEAETAVEFEPETYQQMAGLIYYYNSQNYYYLRIGYDEEGGTNLGIVANDHGIYFEHTDPHVSIPSGQRVYLRLILEECNLQFYYSLDGTDWSMRHIWVTVILPIGALPGLSSDCARMI</sequence>
<feature type="domain" description="Beta-xylosidase C-terminal Concanavalin A-like" evidence="5">
    <location>
        <begin position="74"/>
        <end position="224"/>
    </location>
</feature>
<evidence type="ECO:0000313" key="6">
    <source>
        <dbReference type="EMBL" id="MFC5650593.1"/>
    </source>
</evidence>
<organism evidence="6 7">
    <name type="scientific">Paenibacillus solisilvae</name>
    <dbReference type="NCBI Taxonomy" id="2486751"/>
    <lineage>
        <taxon>Bacteria</taxon>
        <taxon>Bacillati</taxon>
        <taxon>Bacillota</taxon>
        <taxon>Bacilli</taxon>
        <taxon>Bacillales</taxon>
        <taxon>Paenibacillaceae</taxon>
        <taxon>Paenibacillus</taxon>
    </lineage>
</organism>
<name>A0ABW0VXL1_9BACL</name>
<protein>
    <submittedName>
        <fullName evidence="6">Family 43 glycosylhydrolase</fullName>
    </submittedName>
</protein>
<accession>A0ABW0VXL1</accession>
<dbReference type="PANTHER" id="PTHR42812">
    <property type="entry name" value="BETA-XYLOSIDASE"/>
    <property type="match status" value="1"/>
</dbReference>
<evidence type="ECO:0000259" key="5">
    <source>
        <dbReference type="Pfam" id="PF17851"/>
    </source>
</evidence>
<dbReference type="InterPro" id="IPR041542">
    <property type="entry name" value="GH43_C2"/>
</dbReference>
<comment type="caution">
    <text evidence="6">The sequence shown here is derived from an EMBL/GenBank/DDBJ whole genome shotgun (WGS) entry which is preliminary data.</text>
</comment>
<dbReference type="InterPro" id="IPR051795">
    <property type="entry name" value="Glycosyl_Hydrlase_43"/>
</dbReference>
<keyword evidence="7" id="KW-1185">Reference proteome</keyword>
<gene>
    <name evidence="6" type="ORF">ACFPYJ_15960</name>
</gene>
<dbReference type="Proteomes" id="UP001596047">
    <property type="component" value="Unassembled WGS sequence"/>
</dbReference>
<keyword evidence="3 4" id="KW-0326">Glycosidase</keyword>
<dbReference type="InterPro" id="IPR023296">
    <property type="entry name" value="Glyco_hydro_beta-prop_sf"/>
</dbReference>
<proteinExistence type="inferred from homology"/>
<dbReference type="Gene3D" id="2.115.10.20">
    <property type="entry name" value="Glycosyl hydrolase domain, family 43"/>
    <property type="match status" value="1"/>
</dbReference>
<comment type="similarity">
    <text evidence="1 4">Belongs to the glycosyl hydrolase 43 family.</text>
</comment>
<dbReference type="SUPFAM" id="SSF49899">
    <property type="entry name" value="Concanavalin A-like lectins/glucanases"/>
    <property type="match status" value="1"/>
</dbReference>
<dbReference type="Pfam" id="PF17851">
    <property type="entry name" value="GH43_C2"/>
    <property type="match status" value="1"/>
</dbReference>
<evidence type="ECO:0000256" key="2">
    <source>
        <dbReference type="ARBA" id="ARBA00022801"/>
    </source>
</evidence>
<evidence type="ECO:0000256" key="3">
    <source>
        <dbReference type="ARBA" id="ARBA00023295"/>
    </source>
</evidence>
<dbReference type="PANTHER" id="PTHR42812:SF12">
    <property type="entry name" value="BETA-XYLOSIDASE-RELATED"/>
    <property type="match status" value="1"/>
</dbReference>
<evidence type="ECO:0000313" key="7">
    <source>
        <dbReference type="Proteomes" id="UP001596047"/>
    </source>
</evidence>
<dbReference type="Gene3D" id="2.60.120.200">
    <property type="match status" value="1"/>
</dbReference>
<dbReference type="InterPro" id="IPR006710">
    <property type="entry name" value="Glyco_hydro_43"/>
</dbReference>
<dbReference type="SUPFAM" id="SSF75005">
    <property type="entry name" value="Arabinanase/levansucrase/invertase"/>
    <property type="match status" value="1"/>
</dbReference>
<dbReference type="Pfam" id="PF04616">
    <property type="entry name" value="Glyco_hydro_43"/>
    <property type="match status" value="1"/>
</dbReference>
<reference evidence="7" key="1">
    <citation type="journal article" date="2019" name="Int. J. Syst. Evol. Microbiol.">
        <title>The Global Catalogue of Microorganisms (GCM) 10K type strain sequencing project: providing services to taxonomists for standard genome sequencing and annotation.</title>
        <authorList>
            <consortium name="The Broad Institute Genomics Platform"/>
            <consortium name="The Broad Institute Genome Sequencing Center for Infectious Disease"/>
            <person name="Wu L."/>
            <person name="Ma J."/>
        </authorList>
    </citation>
    <scope>NUCLEOTIDE SEQUENCE [LARGE SCALE GENOMIC DNA]</scope>
    <source>
        <strain evidence="7">CGMCC 1.3240</strain>
    </source>
</reference>
<evidence type="ECO:0000256" key="1">
    <source>
        <dbReference type="ARBA" id="ARBA00009865"/>
    </source>
</evidence>
<keyword evidence="2 4" id="KW-0378">Hydrolase</keyword>
<dbReference type="InterPro" id="IPR013320">
    <property type="entry name" value="ConA-like_dom_sf"/>
</dbReference>